<keyword evidence="1" id="KW-0175">Coiled coil</keyword>
<gene>
    <name evidence="2" type="ORF">IAA47_08110</name>
</gene>
<sequence>MIKIKEIRVEKIEDILEKQNELLEEDENYTFRIIPVFLTGYSLEVYLPKDYKLYDMLNGFYNSFREEVQKLEDINKK</sequence>
<proteinExistence type="predicted"/>
<organism evidence="2 3">
    <name type="scientific">Candidatus Fusobacterium pullicola</name>
    <dbReference type="NCBI Taxonomy" id="2838601"/>
    <lineage>
        <taxon>Bacteria</taxon>
        <taxon>Fusobacteriati</taxon>
        <taxon>Fusobacteriota</taxon>
        <taxon>Fusobacteriia</taxon>
        <taxon>Fusobacteriales</taxon>
        <taxon>Fusobacteriaceae</taxon>
        <taxon>Fusobacterium</taxon>
    </lineage>
</organism>
<feature type="coiled-coil region" evidence="1">
    <location>
        <begin position="2"/>
        <end position="29"/>
    </location>
</feature>
<reference evidence="2" key="2">
    <citation type="submission" date="2021-04" db="EMBL/GenBank/DDBJ databases">
        <authorList>
            <person name="Gilroy R."/>
        </authorList>
    </citation>
    <scope>NUCLEOTIDE SEQUENCE</scope>
    <source>
        <strain evidence="2">A6-441</strain>
    </source>
</reference>
<dbReference type="EMBL" id="JAHLFN010000073">
    <property type="protein sequence ID" value="MBU3842923.1"/>
    <property type="molecule type" value="Genomic_DNA"/>
</dbReference>
<name>A0A9E2NXL9_9FUSO</name>
<accession>A0A9E2NXL9</accession>
<dbReference type="AlphaFoldDB" id="A0A9E2NXL9"/>
<reference evidence="2" key="1">
    <citation type="journal article" date="2021" name="PeerJ">
        <title>Extensive microbial diversity within the chicken gut microbiome revealed by metagenomics and culture.</title>
        <authorList>
            <person name="Gilroy R."/>
            <person name="Ravi A."/>
            <person name="Getino M."/>
            <person name="Pursley I."/>
            <person name="Horton D.L."/>
            <person name="Alikhan N.F."/>
            <person name="Baker D."/>
            <person name="Gharbi K."/>
            <person name="Hall N."/>
            <person name="Watson M."/>
            <person name="Adriaenssens E.M."/>
            <person name="Foster-Nyarko E."/>
            <person name="Jarju S."/>
            <person name="Secka A."/>
            <person name="Antonio M."/>
            <person name="Oren A."/>
            <person name="Chaudhuri R.R."/>
            <person name="La Ragione R."/>
            <person name="Hildebrand F."/>
            <person name="Pallen M.J."/>
        </authorList>
    </citation>
    <scope>NUCLEOTIDE SEQUENCE</scope>
    <source>
        <strain evidence="2">A6-441</strain>
    </source>
</reference>
<protein>
    <submittedName>
        <fullName evidence="2">Uncharacterized protein</fullName>
    </submittedName>
</protein>
<comment type="caution">
    <text evidence="2">The sequence shown here is derived from an EMBL/GenBank/DDBJ whole genome shotgun (WGS) entry which is preliminary data.</text>
</comment>
<dbReference type="Proteomes" id="UP000724657">
    <property type="component" value="Unassembled WGS sequence"/>
</dbReference>
<evidence type="ECO:0000256" key="1">
    <source>
        <dbReference type="SAM" id="Coils"/>
    </source>
</evidence>
<evidence type="ECO:0000313" key="2">
    <source>
        <dbReference type="EMBL" id="MBU3842923.1"/>
    </source>
</evidence>
<evidence type="ECO:0000313" key="3">
    <source>
        <dbReference type="Proteomes" id="UP000724657"/>
    </source>
</evidence>